<evidence type="ECO:0000256" key="1">
    <source>
        <dbReference type="SAM" id="MobiDB-lite"/>
    </source>
</evidence>
<dbReference type="AlphaFoldDB" id="A0A6A5ZCJ4"/>
<evidence type="ECO:0000256" key="3">
    <source>
        <dbReference type="SAM" id="SignalP"/>
    </source>
</evidence>
<feature type="transmembrane region" description="Helical" evidence="2">
    <location>
        <begin position="198"/>
        <end position="223"/>
    </location>
</feature>
<keyword evidence="2" id="KW-0472">Membrane</keyword>
<keyword evidence="2" id="KW-0812">Transmembrane</keyword>
<evidence type="ECO:0000313" key="5">
    <source>
        <dbReference type="Proteomes" id="UP000799770"/>
    </source>
</evidence>
<dbReference type="Proteomes" id="UP000799770">
    <property type="component" value="Unassembled WGS sequence"/>
</dbReference>
<feature type="compositionally biased region" description="Low complexity" evidence="1">
    <location>
        <begin position="154"/>
        <end position="182"/>
    </location>
</feature>
<protein>
    <recommendedName>
        <fullName evidence="6">Mid2 domain-containing protein</fullName>
    </recommendedName>
</protein>
<organism evidence="4 5">
    <name type="scientific">Lophiotrema nucula</name>
    <dbReference type="NCBI Taxonomy" id="690887"/>
    <lineage>
        <taxon>Eukaryota</taxon>
        <taxon>Fungi</taxon>
        <taxon>Dikarya</taxon>
        <taxon>Ascomycota</taxon>
        <taxon>Pezizomycotina</taxon>
        <taxon>Dothideomycetes</taxon>
        <taxon>Pleosporomycetidae</taxon>
        <taxon>Pleosporales</taxon>
        <taxon>Lophiotremataceae</taxon>
        <taxon>Lophiotrema</taxon>
    </lineage>
</organism>
<name>A0A6A5ZCJ4_9PLEO</name>
<keyword evidence="5" id="KW-1185">Reference proteome</keyword>
<evidence type="ECO:0008006" key="6">
    <source>
        <dbReference type="Google" id="ProtNLM"/>
    </source>
</evidence>
<dbReference type="EMBL" id="ML977319">
    <property type="protein sequence ID" value="KAF2117239.1"/>
    <property type="molecule type" value="Genomic_DNA"/>
</dbReference>
<keyword evidence="2" id="KW-1133">Transmembrane helix</keyword>
<feature type="chain" id="PRO_5025495927" description="Mid2 domain-containing protein" evidence="3">
    <location>
        <begin position="21"/>
        <end position="291"/>
    </location>
</feature>
<feature type="region of interest" description="Disordered" evidence="1">
    <location>
        <begin position="154"/>
        <end position="194"/>
    </location>
</feature>
<sequence>MTLIRCILSFLVIVSGVVDAAICYNPDRSTTDNVPCNIDAGNSTCCAKGASCLSNNLCLDPTFRGQDGLSINNKYYRGACTDKTWNSTACAPICKTKLPGFGEGVVYCGSGEYCCQEDASNCCDSNSAKKFNLGEPKIFNIAGNQVVGTAVSVPSATSSGSRTSSSTSSSSPSPTNDSGASSTTSDQDPPNNSKGKTLALSLGIGLSLGILLIAITIGAFWWIKRLQRRQKETQIEMKAQLKEQELRFDNMEHALRQAYFDGRQFELPSREEVSHEVGDRGEKTTYRHEVE</sequence>
<dbReference type="OrthoDB" id="5215637at2759"/>
<reference evidence="4" key="1">
    <citation type="journal article" date="2020" name="Stud. Mycol.">
        <title>101 Dothideomycetes genomes: a test case for predicting lifestyles and emergence of pathogens.</title>
        <authorList>
            <person name="Haridas S."/>
            <person name="Albert R."/>
            <person name="Binder M."/>
            <person name="Bloem J."/>
            <person name="Labutti K."/>
            <person name="Salamov A."/>
            <person name="Andreopoulos B."/>
            <person name="Baker S."/>
            <person name="Barry K."/>
            <person name="Bills G."/>
            <person name="Bluhm B."/>
            <person name="Cannon C."/>
            <person name="Castanera R."/>
            <person name="Culley D."/>
            <person name="Daum C."/>
            <person name="Ezra D."/>
            <person name="Gonzalez J."/>
            <person name="Henrissat B."/>
            <person name="Kuo A."/>
            <person name="Liang C."/>
            <person name="Lipzen A."/>
            <person name="Lutzoni F."/>
            <person name="Magnuson J."/>
            <person name="Mondo S."/>
            <person name="Nolan M."/>
            <person name="Ohm R."/>
            <person name="Pangilinan J."/>
            <person name="Park H.-J."/>
            <person name="Ramirez L."/>
            <person name="Alfaro M."/>
            <person name="Sun H."/>
            <person name="Tritt A."/>
            <person name="Yoshinaga Y."/>
            <person name="Zwiers L.-H."/>
            <person name="Turgeon B."/>
            <person name="Goodwin S."/>
            <person name="Spatafora J."/>
            <person name="Crous P."/>
            <person name="Grigoriev I."/>
        </authorList>
    </citation>
    <scope>NUCLEOTIDE SEQUENCE</scope>
    <source>
        <strain evidence="4">CBS 627.86</strain>
    </source>
</reference>
<gene>
    <name evidence="4" type="ORF">BDV96DRAFT_21947</name>
</gene>
<proteinExistence type="predicted"/>
<feature type="region of interest" description="Disordered" evidence="1">
    <location>
        <begin position="269"/>
        <end position="291"/>
    </location>
</feature>
<feature type="signal peptide" evidence="3">
    <location>
        <begin position="1"/>
        <end position="20"/>
    </location>
</feature>
<evidence type="ECO:0000313" key="4">
    <source>
        <dbReference type="EMBL" id="KAF2117239.1"/>
    </source>
</evidence>
<keyword evidence="3" id="KW-0732">Signal</keyword>
<accession>A0A6A5ZCJ4</accession>
<feature type="compositionally biased region" description="Polar residues" evidence="1">
    <location>
        <begin position="183"/>
        <end position="194"/>
    </location>
</feature>
<evidence type="ECO:0000256" key="2">
    <source>
        <dbReference type="SAM" id="Phobius"/>
    </source>
</evidence>